<proteinExistence type="predicted"/>
<reference evidence="2 4" key="2">
    <citation type="submission" date="2018-08" db="EMBL/GenBank/DDBJ databases">
        <title>Bacillus clarus sp. nov. strain PS00077A.</title>
        <authorList>
            <person name="Mendez Acevedo M."/>
            <person name="Carroll L."/>
            <person name="Mukherjee M."/>
            <person name="Wiedmann M."/>
            <person name="Kovac J."/>
        </authorList>
    </citation>
    <scope>NUCLEOTIDE SEQUENCE [LARGE SCALE GENOMIC DNA]</scope>
    <source>
        <strain evidence="2 4">PS00077A</strain>
    </source>
</reference>
<evidence type="ECO:0000313" key="3">
    <source>
        <dbReference type="Proteomes" id="UP000029389"/>
    </source>
</evidence>
<comment type="caution">
    <text evidence="1">The sequence shown here is derived from an EMBL/GenBank/DDBJ whole genome shotgun (WGS) entry which is preliminary data.</text>
</comment>
<dbReference type="Proteomes" id="UP000029389">
    <property type="component" value="Unassembled WGS sequence"/>
</dbReference>
<gene>
    <name evidence="2" type="ORF">D0U04_08800</name>
    <name evidence="1" type="ORF">DJ93_1188</name>
</gene>
<organism evidence="1 3">
    <name type="scientific">Bacillus clarus</name>
    <dbReference type="NCBI Taxonomy" id="2338372"/>
    <lineage>
        <taxon>Bacteria</taxon>
        <taxon>Bacillati</taxon>
        <taxon>Bacillota</taxon>
        <taxon>Bacilli</taxon>
        <taxon>Bacillales</taxon>
        <taxon>Bacillaceae</taxon>
        <taxon>Bacillus</taxon>
        <taxon>Bacillus cereus group</taxon>
    </lineage>
</organism>
<dbReference type="EMBL" id="QVOD01000008">
    <property type="protein sequence ID" value="RFT67201.1"/>
    <property type="molecule type" value="Genomic_DNA"/>
</dbReference>
<accession>A0A090YU44</accession>
<evidence type="ECO:0000313" key="1">
    <source>
        <dbReference type="EMBL" id="KFN01488.1"/>
    </source>
</evidence>
<name>A0A090YU44_9BACI</name>
<sequence length="101" mass="11255">MNIQGIEKVNVKVVINNHDGSSVECFEKGLKISDSLILSVYENGVEINEFHYDQEDDIVLGDEILGLQGSVNDSGFNLEEISNMNAIEFLLKITTLTKDLH</sequence>
<keyword evidence="4" id="KW-1185">Reference proteome</keyword>
<dbReference type="AlphaFoldDB" id="A0A090YU44"/>
<dbReference type="PATRIC" id="fig|1405.8.peg.1370"/>
<dbReference type="Proteomes" id="UP000264294">
    <property type="component" value="Unassembled WGS sequence"/>
</dbReference>
<dbReference type="EMBL" id="JMQC01000008">
    <property type="protein sequence ID" value="KFN01488.1"/>
    <property type="molecule type" value="Genomic_DNA"/>
</dbReference>
<protein>
    <submittedName>
        <fullName evidence="1">Uncharacterized protein</fullName>
    </submittedName>
</protein>
<dbReference type="RefSeq" id="WP_042979776.1">
    <property type="nucleotide sequence ID" value="NZ_JMQC01000008.1"/>
</dbReference>
<reference evidence="1 3" key="1">
    <citation type="submission" date="2014-04" db="EMBL/GenBank/DDBJ databases">
        <authorList>
            <person name="Bishop-Lilly K.A."/>
            <person name="Broomall S.M."/>
            <person name="Chain P.S."/>
            <person name="Chertkov O."/>
            <person name="Coyne S.R."/>
            <person name="Daligault H.E."/>
            <person name="Davenport K.W."/>
            <person name="Erkkila T."/>
            <person name="Frey K.G."/>
            <person name="Gibbons H.S."/>
            <person name="Gu W."/>
            <person name="Jaissle J."/>
            <person name="Johnson S.L."/>
            <person name="Koroleva G.I."/>
            <person name="Ladner J.T."/>
            <person name="Lo C.-C."/>
            <person name="Minogue T.D."/>
            <person name="Munk C."/>
            <person name="Palacios G.F."/>
            <person name="Redden C.L."/>
            <person name="Rosenzweig C.N."/>
            <person name="Scholz M.B."/>
            <person name="Teshima H."/>
            <person name="Xu Y."/>
        </authorList>
    </citation>
    <scope>NUCLEOTIDE SEQUENCE [LARGE SCALE GENOMIC DNA]</scope>
    <source>
        <strain evidence="1 3">BHP</strain>
    </source>
</reference>
<evidence type="ECO:0000313" key="2">
    <source>
        <dbReference type="EMBL" id="RFT67201.1"/>
    </source>
</evidence>
<evidence type="ECO:0000313" key="4">
    <source>
        <dbReference type="Proteomes" id="UP000264294"/>
    </source>
</evidence>